<evidence type="ECO:0000313" key="6">
    <source>
        <dbReference type="EMBL" id="GJE08344.1"/>
    </source>
</evidence>
<dbReference type="GO" id="GO:0005524">
    <property type="term" value="F:ATP binding"/>
    <property type="evidence" value="ECO:0007669"/>
    <property type="project" value="UniProtKB-KW"/>
</dbReference>
<feature type="domain" description="ABC transporter" evidence="5">
    <location>
        <begin position="13"/>
        <end position="247"/>
    </location>
</feature>
<comment type="caution">
    <text evidence="6">The sequence shown here is derived from an EMBL/GenBank/DDBJ whole genome shotgun (WGS) entry which is preliminary data.</text>
</comment>
<dbReference type="Proteomes" id="UP001055102">
    <property type="component" value="Unassembled WGS sequence"/>
</dbReference>
<proteinExistence type="inferred from homology"/>
<dbReference type="SUPFAM" id="SSF52540">
    <property type="entry name" value="P-loop containing nucleoside triphosphate hydrolases"/>
    <property type="match status" value="1"/>
</dbReference>
<dbReference type="EMBL" id="BPQR01000075">
    <property type="protein sequence ID" value="GJE08344.1"/>
    <property type="molecule type" value="Genomic_DNA"/>
</dbReference>
<protein>
    <submittedName>
        <fullName evidence="6">Glycine betaine/carnitine transport ATP-binding protein GbuA</fullName>
    </submittedName>
</protein>
<dbReference type="PANTHER" id="PTHR42788">
    <property type="entry name" value="TAURINE IMPORT ATP-BINDING PROTEIN-RELATED"/>
    <property type="match status" value="1"/>
</dbReference>
<keyword evidence="3" id="KW-0547">Nucleotide-binding</keyword>
<gene>
    <name evidence="6" type="primary">gbuA</name>
    <name evidence="6" type="ORF">AOPFMNJM_3681</name>
</gene>
<evidence type="ECO:0000256" key="4">
    <source>
        <dbReference type="ARBA" id="ARBA00022840"/>
    </source>
</evidence>
<dbReference type="SMART" id="SM00382">
    <property type="entry name" value="AAA"/>
    <property type="match status" value="1"/>
</dbReference>
<dbReference type="RefSeq" id="WP_238278007.1">
    <property type="nucleotide sequence ID" value="NZ_BPQR01000075.1"/>
</dbReference>
<dbReference type="CDD" id="cd03293">
    <property type="entry name" value="ABC_NrtD_SsuB_transporters"/>
    <property type="match status" value="1"/>
</dbReference>
<dbReference type="InterPro" id="IPR027417">
    <property type="entry name" value="P-loop_NTPase"/>
</dbReference>
<dbReference type="PROSITE" id="PS50893">
    <property type="entry name" value="ABC_TRANSPORTER_2"/>
    <property type="match status" value="1"/>
</dbReference>
<organism evidence="6 7">
    <name type="scientific">Methylobacterium jeotgali</name>
    <dbReference type="NCBI Taxonomy" id="381630"/>
    <lineage>
        <taxon>Bacteria</taxon>
        <taxon>Pseudomonadati</taxon>
        <taxon>Pseudomonadota</taxon>
        <taxon>Alphaproteobacteria</taxon>
        <taxon>Hyphomicrobiales</taxon>
        <taxon>Methylobacteriaceae</taxon>
        <taxon>Methylobacterium</taxon>
    </lineage>
</organism>
<dbReference type="InterPro" id="IPR003593">
    <property type="entry name" value="AAA+_ATPase"/>
</dbReference>
<dbReference type="Gene3D" id="3.40.50.300">
    <property type="entry name" value="P-loop containing nucleotide triphosphate hydrolases"/>
    <property type="match status" value="1"/>
</dbReference>
<evidence type="ECO:0000313" key="7">
    <source>
        <dbReference type="Proteomes" id="UP001055102"/>
    </source>
</evidence>
<evidence type="ECO:0000256" key="3">
    <source>
        <dbReference type="ARBA" id="ARBA00022741"/>
    </source>
</evidence>
<name>A0ABQ4T0L6_9HYPH</name>
<reference evidence="6" key="1">
    <citation type="journal article" date="2021" name="Front. Microbiol.">
        <title>Comprehensive Comparative Genomics and Phenotyping of Methylobacterium Species.</title>
        <authorList>
            <person name="Alessa O."/>
            <person name="Ogura Y."/>
            <person name="Fujitani Y."/>
            <person name="Takami H."/>
            <person name="Hayashi T."/>
            <person name="Sahin N."/>
            <person name="Tani A."/>
        </authorList>
    </citation>
    <scope>NUCLEOTIDE SEQUENCE</scope>
    <source>
        <strain evidence="6">LMG 23639</strain>
    </source>
</reference>
<keyword evidence="7" id="KW-1185">Reference proteome</keyword>
<dbReference type="PROSITE" id="PS00211">
    <property type="entry name" value="ABC_TRANSPORTER_1"/>
    <property type="match status" value="1"/>
</dbReference>
<sequence length="264" mass="28224">MPARTAGDRPCKVRLSGVGKWFPRRGAPPLQVLDGIDLDVPEGAIVALVGSSGAGKSTLLNIVAGLVEPDEGTVTLDGKPQGAFRDWRSITYMFQDDRLLPWRTAAANVGFGLEAAGVGGAERRRRVAETLDLVGLNGFGDAYPHELSGGMRSRVALARSLVTGPSLLLLDEPFSKLDPGTRAQMHAEVLRIARMRAMTLIFVTHDVEEAVVLADWVVVLRPRPGRVAETRAIALPHPRDPVSVEVAEAVRSLRVALAEASASC</sequence>
<keyword evidence="2" id="KW-0813">Transport</keyword>
<evidence type="ECO:0000256" key="1">
    <source>
        <dbReference type="ARBA" id="ARBA00005417"/>
    </source>
</evidence>
<keyword evidence="4 6" id="KW-0067">ATP-binding</keyword>
<evidence type="ECO:0000259" key="5">
    <source>
        <dbReference type="PROSITE" id="PS50893"/>
    </source>
</evidence>
<dbReference type="InterPro" id="IPR050166">
    <property type="entry name" value="ABC_transporter_ATP-bind"/>
</dbReference>
<dbReference type="InterPro" id="IPR003439">
    <property type="entry name" value="ABC_transporter-like_ATP-bd"/>
</dbReference>
<evidence type="ECO:0000256" key="2">
    <source>
        <dbReference type="ARBA" id="ARBA00022448"/>
    </source>
</evidence>
<comment type="similarity">
    <text evidence="1">Belongs to the ABC transporter superfamily.</text>
</comment>
<accession>A0ABQ4T0L6</accession>
<dbReference type="InterPro" id="IPR017871">
    <property type="entry name" value="ABC_transporter-like_CS"/>
</dbReference>
<dbReference type="Pfam" id="PF00005">
    <property type="entry name" value="ABC_tran"/>
    <property type="match status" value="1"/>
</dbReference>
<reference evidence="6" key="2">
    <citation type="submission" date="2021-08" db="EMBL/GenBank/DDBJ databases">
        <authorList>
            <person name="Tani A."/>
            <person name="Ola A."/>
            <person name="Ogura Y."/>
            <person name="Katsura K."/>
            <person name="Hayashi T."/>
        </authorList>
    </citation>
    <scope>NUCLEOTIDE SEQUENCE</scope>
    <source>
        <strain evidence="6">LMG 23639</strain>
    </source>
</reference>
<dbReference type="PANTHER" id="PTHR42788:SF13">
    <property type="entry name" value="ALIPHATIC SULFONATES IMPORT ATP-BINDING PROTEIN SSUB"/>
    <property type="match status" value="1"/>
</dbReference>